<feature type="compositionally biased region" description="Polar residues" evidence="1">
    <location>
        <begin position="364"/>
        <end position="378"/>
    </location>
</feature>
<accession>A0A934VVV3</accession>
<keyword evidence="3" id="KW-0966">Cell projection</keyword>
<dbReference type="Pfam" id="PF01052">
    <property type="entry name" value="FliMN_C"/>
    <property type="match status" value="1"/>
</dbReference>
<keyword evidence="4" id="KW-1185">Reference proteome</keyword>
<sequence length="378" mass="40409">MNDLSEEGGGQSGMIRQFLRRQGQGAGQAGTFAHPSVPQPLTPIRAAGLAIGRAAQRLYQMALRPVSIRVDAISQADLTERLPERALLALLQGPGDLLGVMALCPQAVAALIEMQAVGRITNRALDQRKLTRSDALLCAEFIDATMAEIGEDLSGLDGIAELRGYRYAGYLDDPRPLGLMLEDQGFLGLDFEVELGSGQTRRAQIFVALPHIAEARGSAQDAPAADMPAPQLPGATLDRNMQDAPVDLIGILCRRRISLGELRDLKQGALLRLPRVDLAEARIETADGQLLATGKFGEADGCHAIRLIDAEQAARPDAPAMAPPGRAGHRSFGEDIYAGVDPVPVDVSDPDIFRQPQLADDENLQNVTERASRPGQTA</sequence>
<gene>
    <name evidence="3" type="ORF">JJJ17_15590</name>
</gene>
<dbReference type="InterPro" id="IPR036429">
    <property type="entry name" value="SpoA-like_sf"/>
</dbReference>
<dbReference type="SUPFAM" id="SSF101801">
    <property type="entry name" value="Surface presentation of antigens (SPOA)"/>
    <property type="match status" value="1"/>
</dbReference>
<evidence type="ECO:0000313" key="3">
    <source>
        <dbReference type="EMBL" id="MBK4217351.1"/>
    </source>
</evidence>
<dbReference type="RefSeq" id="WP_200688022.1">
    <property type="nucleotide sequence ID" value="NZ_JAEPRQ010000006.1"/>
</dbReference>
<feature type="domain" description="Flagellar motor switch protein FliN-like C-terminal" evidence="2">
    <location>
        <begin position="240"/>
        <end position="309"/>
    </location>
</feature>
<dbReference type="InterPro" id="IPR001543">
    <property type="entry name" value="FliN-like_C"/>
</dbReference>
<evidence type="ECO:0000259" key="2">
    <source>
        <dbReference type="Pfam" id="PF01052"/>
    </source>
</evidence>
<evidence type="ECO:0000256" key="1">
    <source>
        <dbReference type="SAM" id="MobiDB-lite"/>
    </source>
</evidence>
<dbReference type="Proteomes" id="UP000640485">
    <property type="component" value="Unassembled WGS sequence"/>
</dbReference>
<organism evidence="3 4">
    <name type="scientific">Paracoccus caeni</name>
    <dbReference type="NCBI Taxonomy" id="657651"/>
    <lineage>
        <taxon>Bacteria</taxon>
        <taxon>Pseudomonadati</taxon>
        <taxon>Pseudomonadota</taxon>
        <taxon>Alphaproteobacteria</taxon>
        <taxon>Rhodobacterales</taxon>
        <taxon>Paracoccaceae</taxon>
        <taxon>Paracoccus</taxon>
    </lineage>
</organism>
<dbReference type="AlphaFoldDB" id="A0A934VVV3"/>
<evidence type="ECO:0000313" key="4">
    <source>
        <dbReference type="Proteomes" id="UP000640485"/>
    </source>
</evidence>
<dbReference type="Gene3D" id="2.30.330.10">
    <property type="entry name" value="SpoA-like"/>
    <property type="match status" value="1"/>
</dbReference>
<dbReference type="EMBL" id="JAEPRQ010000006">
    <property type="protein sequence ID" value="MBK4217351.1"/>
    <property type="molecule type" value="Genomic_DNA"/>
</dbReference>
<reference evidence="3" key="1">
    <citation type="submission" date="2021-01" db="EMBL/GenBank/DDBJ databases">
        <title>Paracoccus amoyensis sp. nov., isolated from the surface seawater along the coast of Xiamen Island, China.</title>
        <authorList>
            <person name="Lyu L."/>
        </authorList>
    </citation>
    <scope>NUCLEOTIDE SEQUENCE</scope>
    <source>
        <strain evidence="3">MJ17</strain>
    </source>
</reference>
<feature type="region of interest" description="Disordered" evidence="1">
    <location>
        <begin position="347"/>
        <end position="378"/>
    </location>
</feature>
<comment type="caution">
    <text evidence="3">The sequence shown here is derived from an EMBL/GenBank/DDBJ whole genome shotgun (WGS) entry which is preliminary data.</text>
</comment>
<proteinExistence type="predicted"/>
<keyword evidence="3" id="KW-0969">Cilium</keyword>
<protein>
    <submittedName>
        <fullName evidence="3">FliM/FliN family flagellar motor switch protein</fullName>
    </submittedName>
</protein>
<name>A0A934VVV3_9RHOB</name>
<keyword evidence="3" id="KW-0282">Flagellum</keyword>